<reference evidence="2" key="1">
    <citation type="submission" date="2020-02" db="EMBL/GenBank/DDBJ databases">
        <authorList>
            <person name="Meier V. D."/>
        </authorList>
    </citation>
    <scope>NUCLEOTIDE SEQUENCE</scope>
    <source>
        <strain evidence="2">AVDCRST_MAG05</strain>
    </source>
</reference>
<feature type="region of interest" description="Disordered" evidence="1">
    <location>
        <begin position="1"/>
        <end position="111"/>
    </location>
</feature>
<proteinExistence type="predicted"/>
<feature type="compositionally biased region" description="Basic and acidic residues" evidence="1">
    <location>
        <begin position="1"/>
        <end position="16"/>
    </location>
</feature>
<gene>
    <name evidence="2" type="ORF">AVDCRST_MAG05-2380</name>
</gene>
<organism evidence="2">
    <name type="scientific">uncultured Rubrobacteraceae bacterium</name>
    <dbReference type="NCBI Taxonomy" id="349277"/>
    <lineage>
        <taxon>Bacteria</taxon>
        <taxon>Bacillati</taxon>
        <taxon>Actinomycetota</taxon>
        <taxon>Rubrobacteria</taxon>
        <taxon>Rubrobacterales</taxon>
        <taxon>Rubrobacteraceae</taxon>
        <taxon>environmental samples</taxon>
    </lineage>
</organism>
<sequence length="111" mass="11531">GYSHGEGERGRREVGGDHAGLLPDRGGPRGGAPGAERQVRAGHRGRLHQGAASPGRQQPGDDPGARGARRRAARGVPGARGAVPRRLHGPRLRTLLLLQGGPAGRQEGRQV</sequence>
<feature type="non-terminal residue" evidence="2">
    <location>
        <position position="111"/>
    </location>
</feature>
<dbReference type="AlphaFoldDB" id="A0A6J4SHZ1"/>
<dbReference type="EMBL" id="CADCVM010000255">
    <property type="protein sequence ID" value="CAA9499887.1"/>
    <property type="molecule type" value="Genomic_DNA"/>
</dbReference>
<feature type="non-terminal residue" evidence="2">
    <location>
        <position position="1"/>
    </location>
</feature>
<evidence type="ECO:0000256" key="1">
    <source>
        <dbReference type="SAM" id="MobiDB-lite"/>
    </source>
</evidence>
<evidence type="ECO:0000313" key="2">
    <source>
        <dbReference type="EMBL" id="CAA9499887.1"/>
    </source>
</evidence>
<accession>A0A6J4SHZ1</accession>
<name>A0A6J4SHZ1_9ACTN</name>
<protein>
    <submittedName>
        <fullName evidence="2">Uncharacterized protein</fullName>
    </submittedName>
</protein>